<comment type="subcellular location">
    <subcellularLocation>
        <location evidence="1">Nucleus</location>
    </subcellularLocation>
</comment>
<dbReference type="InterPro" id="IPR036034">
    <property type="entry name" value="PDZ_sf"/>
</dbReference>
<dbReference type="CDD" id="cd00136">
    <property type="entry name" value="PDZ_canonical"/>
    <property type="match status" value="1"/>
</dbReference>
<dbReference type="PANTHER" id="PTHR23348">
    <property type="entry name" value="PERIAXIN/AHNAK"/>
    <property type="match status" value="1"/>
</dbReference>
<evidence type="ECO:0000259" key="4">
    <source>
        <dbReference type="PROSITE" id="PS50106"/>
    </source>
</evidence>
<dbReference type="InterPro" id="IPR001478">
    <property type="entry name" value="PDZ"/>
</dbReference>
<keyword evidence="5" id="KW-1185">Reference proteome</keyword>
<dbReference type="Proteomes" id="UP000694941">
    <property type="component" value="Unplaced"/>
</dbReference>
<dbReference type="PROSITE" id="PS50106">
    <property type="entry name" value="PDZ"/>
    <property type="match status" value="1"/>
</dbReference>
<dbReference type="SMART" id="SM00228">
    <property type="entry name" value="PDZ"/>
    <property type="match status" value="1"/>
</dbReference>
<protein>
    <submittedName>
        <fullName evidence="6">Uncharacterized protein LOC106460276 isoform X2</fullName>
    </submittedName>
</protein>
<reference evidence="6" key="1">
    <citation type="submission" date="2025-08" db="UniProtKB">
        <authorList>
            <consortium name="RefSeq"/>
        </authorList>
    </citation>
    <scope>IDENTIFICATION</scope>
    <source>
        <tissue evidence="6">Muscle</tissue>
    </source>
</reference>
<feature type="compositionally biased region" description="Low complexity" evidence="3">
    <location>
        <begin position="299"/>
        <end position="318"/>
    </location>
</feature>
<accession>A0ABM1SGA5</accession>
<feature type="region of interest" description="Disordered" evidence="3">
    <location>
        <begin position="271"/>
        <end position="327"/>
    </location>
</feature>
<evidence type="ECO:0000313" key="6">
    <source>
        <dbReference type="RefSeq" id="XP_022242660.1"/>
    </source>
</evidence>
<dbReference type="InterPro" id="IPR052082">
    <property type="entry name" value="Myelin_sheath_structural"/>
</dbReference>
<evidence type="ECO:0000256" key="3">
    <source>
        <dbReference type="SAM" id="MobiDB-lite"/>
    </source>
</evidence>
<evidence type="ECO:0000313" key="5">
    <source>
        <dbReference type="Proteomes" id="UP000694941"/>
    </source>
</evidence>
<gene>
    <name evidence="6" type="primary">LOC106460276</name>
</gene>
<keyword evidence="2" id="KW-0539">Nucleus</keyword>
<dbReference type="Gene3D" id="2.30.42.10">
    <property type="match status" value="1"/>
</dbReference>
<proteinExistence type="predicted"/>
<evidence type="ECO:0000256" key="1">
    <source>
        <dbReference type="ARBA" id="ARBA00004123"/>
    </source>
</evidence>
<organism evidence="5 6">
    <name type="scientific">Limulus polyphemus</name>
    <name type="common">Atlantic horseshoe crab</name>
    <dbReference type="NCBI Taxonomy" id="6850"/>
    <lineage>
        <taxon>Eukaryota</taxon>
        <taxon>Metazoa</taxon>
        <taxon>Ecdysozoa</taxon>
        <taxon>Arthropoda</taxon>
        <taxon>Chelicerata</taxon>
        <taxon>Merostomata</taxon>
        <taxon>Xiphosura</taxon>
        <taxon>Limulidae</taxon>
        <taxon>Limulus</taxon>
    </lineage>
</organism>
<dbReference type="Pfam" id="PF00595">
    <property type="entry name" value="PDZ"/>
    <property type="match status" value="1"/>
</dbReference>
<dbReference type="GeneID" id="106460276"/>
<sequence length="769" mass="86339">MATETSITIPPNLYQDQTSTGLVSDRGHNTKDSLVLKRRISKSNQFPGIPLQPRAVDDTCVGLELERILVPLRGYDFTGLGFNICGNMRDGIFVKDVLNRGPANESGKIKAGDRILKVIVSFSSIVYEDALTILSYASPYDVQLEIEKTSEGTQPIAGAGRRLTSSSFNSGGQILFHPLYRSQSIDDLTQIGKDSVLSHPTGQLTMRNNSKFICRARDFLEQEKESSLTIPTGSLNERMLTNATGKDDNLPKQLSTRSYQRSKRSLFLNEEGIDPTRRSLRMSQSELRKQESTVDLAKTKSSLSSESKMSLSSASISANDNLPDHDKNRQQYITNKIRSDESDILRNRKVQTTAHVHQIMTQSRNQPENSYSDDQISTTNKVGSVCFKGSALQSTDQHSDVYSSLTADNSEMSSKNYLETADKQLYFKSSSLGDLTEIKKPLSQPPIVFERAISLDLNQEELTNSDLQHQTKMLENCILIPSEYENNVNPESSLCTDFSQRLSTLDCTDKTMGSSYMQCPSVSETTEQTHFIQTVSILSKHQSLCKSPEFQENFVDRTCQENKESNNVTNTKMPRTVVDATRSTFISSSFKDGHEYIMSGVISNNTAKESTMEKGHSYDDELLLNPTQFNHSSDKKDEISRVLQPKLVQQSEHGGKIWEPLLLDSPVLPPLGQDTSVSPRVPSPAPFTQEKEVIEISKDELDSVMISHREFLLKQVKKTGLCSNLNWKPTHETTKDIEFEPWIVTDINHNYNERTTENSENSKIRQKKL</sequence>
<dbReference type="RefSeq" id="XP_022242660.1">
    <property type="nucleotide sequence ID" value="XM_022386952.1"/>
</dbReference>
<dbReference type="SUPFAM" id="SSF50156">
    <property type="entry name" value="PDZ domain-like"/>
    <property type="match status" value="1"/>
</dbReference>
<name>A0ABM1SGA5_LIMPO</name>
<feature type="domain" description="PDZ" evidence="4">
    <location>
        <begin position="69"/>
        <end position="134"/>
    </location>
</feature>
<evidence type="ECO:0000256" key="2">
    <source>
        <dbReference type="ARBA" id="ARBA00023242"/>
    </source>
</evidence>
<dbReference type="PANTHER" id="PTHR23348:SF16">
    <property type="entry name" value="LEUCINE RICH REPEAT FAMILY PROTEIN"/>
    <property type="match status" value="1"/>
</dbReference>